<evidence type="ECO:0000256" key="1">
    <source>
        <dbReference type="ARBA" id="ARBA00004141"/>
    </source>
</evidence>
<dbReference type="Pfam" id="PF07690">
    <property type="entry name" value="MFS_1"/>
    <property type="match status" value="1"/>
</dbReference>
<dbReference type="Gene3D" id="1.20.1250.20">
    <property type="entry name" value="MFS general substrate transporter like domains"/>
    <property type="match status" value="2"/>
</dbReference>
<evidence type="ECO:0000256" key="3">
    <source>
        <dbReference type="ARBA" id="ARBA00022692"/>
    </source>
</evidence>
<keyword evidence="10" id="KW-1185">Reference proteome</keyword>
<evidence type="ECO:0000256" key="6">
    <source>
        <dbReference type="ARBA" id="ARBA00023136"/>
    </source>
</evidence>
<evidence type="ECO:0000256" key="2">
    <source>
        <dbReference type="ARBA" id="ARBA00022448"/>
    </source>
</evidence>
<dbReference type="Proteomes" id="UP000014500">
    <property type="component" value="Unassembled WGS sequence"/>
</dbReference>
<feature type="transmembrane region" description="Helical" evidence="7">
    <location>
        <begin position="58"/>
        <end position="78"/>
    </location>
</feature>
<dbReference type="SUPFAM" id="SSF103473">
    <property type="entry name" value="MFS general substrate transporter"/>
    <property type="match status" value="1"/>
</dbReference>
<dbReference type="HOGENOM" id="CLU_001265_5_0_1"/>
<reference evidence="9" key="2">
    <citation type="submission" date="2015-02" db="UniProtKB">
        <authorList>
            <consortium name="EnsemblMetazoa"/>
        </authorList>
    </citation>
    <scope>IDENTIFICATION</scope>
</reference>
<dbReference type="OMA" id="ITHTIAN"/>
<evidence type="ECO:0000259" key="8">
    <source>
        <dbReference type="PROSITE" id="PS50850"/>
    </source>
</evidence>
<keyword evidence="3 7" id="KW-0812">Transmembrane</keyword>
<feature type="transmembrane region" description="Helical" evidence="7">
    <location>
        <begin position="212"/>
        <end position="232"/>
    </location>
</feature>
<dbReference type="PROSITE" id="PS50850">
    <property type="entry name" value="MFS"/>
    <property type="match status" value="1"/>
</dbReference>
<feature type="transmembrane region" description="Helical" evidence="7">
    <location>
        <begin position="244"/>
        <end position="263"/>
    </location>
</feature>
<dbReference type="AlphaFoldDB" id="T1JB41"/>
<keyword evidence="5 7" id="KW-1133">Transmembrane helix</keyword>
<comment type="subcellular location">
    <subcellularLocation>
        <location evidence="1">Membrane</location>
        <topology evidence="1">Multi-pass membrane protein</topology>
    </subcellularLocation>
</comment>
<proteinExistence type="predicted"/>
<dbReference type="InterPro" id="IPR050382">
    <property type="entry name" value="MFS_Na/Anion_cotransporter"/>
</dbReference>
<evidence type="ECO:0000256" key="4">
    <source>
        <dbReference type="ARBA" id="ARBA00022847"/>
    </source>
</evidence>
<dbReference type="FunFam" id="1.20.1250.20:FF:000003">
    <property type="entry name" value="Solute carrier family 17 member 3"/>
    <property type="match status" value="1"/>
</dbReference>
<feature type="transmembrane region" description="Helical" evidence="7">
    <location>
        <begin position="84"/>
        <end position="106"/>
    </location>
</feature>
<sequence length="385" mass="42152">MMRTSLSITIVAMTTQLKNGEFNWNEELQGIILSAFFWGYITPMFISGWLANRYGGKILFMSGLGIDGILALILPLAARSHVGLLIACRVAMGLAEVSTGVMVPSFHQMLGAWSPPDERSRMSSFSYAGQPFGIVLVLPLAGLLCEYGLDGGWPTVYYTLGLTALIICCLWFYLVYDTPSHHPRISQKEKLYIQTSLGVKDKKAKNGLLSSLPYLFYLINAYICGIIGDWIIKNKYFSVTVTRKFFQVLASGVPAVCLLAVTFSGCDSTLTIVWLVLAGGFFGAMYTALGVNHVDLSPNFSGILQGITLTIGNLAGILVPYVIGVIIQGQQRSRSSWDLAYYISASVLLLSTLIYVLFGSGEEQPWNQPDLDENEAISVENVTKV</sequence>
<name>T1JB41_STRMM</name>
<accession>T1JB41</accession>
<feature type="transmembrane region" description="Helical" evidence="7">
    <location>
        <begin position="270"/>
        <end position="291"/>
    </location>
</feature>
<keyword evidence="6 7" id="KW-0472">Membrane</keyword>
<dbReference type="GO" id="GO:0015293">
    <property type="term" value="F:symporter activity"/>
    <property type="evidence" value="ECO:0007669"/>
    <property type="project" value="UniProtKB-KW"/>
</dbReference>
<dbReference type="InterPro" id="IPR011701">
    <property type="entry name" value="MFS"/>
</dbReference>
<dbReference type="InterPro" id="IPR020846">
    <property type="entry name" value="MFS_dom"/>
</dbReference>
<evidence type="ECO:0000313" key="9">
    <source>
        <dbReference type="EnsemblMetazoa" id="SMAR010973-PA"/>
    </source>
</evidence>
<dbReference type="eggNOG" id="KOG2532">
    <property type="taxonomic scope" value="Eukaryota"/>
</dbReference>
<feature type="transmembrane region" description="Helical" evidence="7">
    <location>
        <begin position="30"/>
        <end position="51"/>
    </location>
</feature>
<dbReference type="EMBL" id="JH432008">
    <property type="status" value="NOT_ANNOTATED_CDS"/>
    <property type="molecule type" value="Genomic_DNA"/>
</dbReference>
<dbReference type="InterPro" id="IPR036259">
    <property type="entry name" value="MFS_trans_sf"/>
</dbReference>
<dbReference type="GO" id="GO:0006820">
    <property type="term" value="P:monoatomic anion transport"/>
    <property type="evidence" value="ECO:0007669"/>
    <property type="project" value="TreeGrafter"/>
</dbReference>
<dbReference type="PANTHER" id="PTHR11662:SF399">
    <property type="entry name" value="FI19708P1-RELATED"/>
    <property type="match status" value="1"/>
</dbReference>
<dbReference type="GO" id="GO:0016020">
    <property type="term" value="C:membrane"/>
    <property type="evidence" value="ECO:0007669"/>
    <property type="project" value="UniProtKB-SubCell"/>
</dbReference>
<keyword evidence="4" id="KW-0769">Symport</keyword>
<dbReference type="EnsemblMetazoa" id="SMAR010973-RA">
    <property type="protein sequence ID" value="SMAR010973-PA"/>
    <property type="gene ID" value="SMAR010973"/>
</dbReference>
<feature type="transmembrane region" description="Helical" evidence="7">
    <location>
        <begin position="127"/>
        <end position="149"/>
    </location>
</feature>
<feature type="transmembrane region" description="Helical" evidence="7">
    <location>
        <begin position="303"/>
        <end position="327"/>
    </location>
</feature>
<evidence type="ECO:0000256" key="7">
    <source>
        <dbReference type="SAM" id="Phobius"/>
    </source>
</evidence>
<keyword evidence="2" id="KW-0813">Transport</keyword>
<organism evidence="9 10">
    <name type="scientific">Strigamia maritima</name>
    <name type="common">European centipede</name>
    <name type="synonym">Geophilus maritimus</name>
    <dbReference type="NCBI Taxonomy" id="126957"/>
    <lineage>
        <taxon>Eukaryota</taxon>
        <taxon>Metazoa</taxon>
        <taxon>Ecdysozoa</taxon>
        <taxon>Arthropoda</taxon>
        <taxon>Myriapoda</taxon>
        <taxon>Chilopoda</taxon>
        <taxon>Pleurostigmophora</taxon>
        <taxon>Geophilomorpha</taxon>
        <taxon>Linotaeniidae</taxon>
        <taxon>Strigamia</taxon>
    </lineage>
</organism>
<evidence type="ECO:0000256" key="5">
    <source>
        <dbReference type="ARBA" id="ARBA00022989"/>
    </source>
</evidence>
<dbReference type="STRING" id="126957.T1JB41"/>
<feature type="transmembrane region" description="Helical" evidence="7">
    <location>
        <begin position="339"/>
        <end position="358"/>
    </location>
</feature>
<evidence type="ECO:0000313" key="10">
    <source>
        <dbReference type="Proteomes" id="UP000014500"/>
    </source>
</evidence>
<dbReference type="FunFam" id="1.20.1250.20:FF:000423">
    <property type="entry name" value="Putative inorganic phosphate cotransporter-like Protein"/>
    <property type="match status" value="1"/>
</dbReference>
<protein>
    <recommendedName>
        <fullName evidence="8">Major facilitator superfamily (MFS) profile domain-containing protein</fullName>
    </recommendedName>
</protein>
<dbReference type="PANTHER" id="PTHR11662">
    <property type="entry name" value="SOLUTE CARRIER FAMILY 17"/>
    <property type="match status" value="1"/>
</dbReference>
<dbReference type="PhylomeDB" id="T1JB41"/>
<feature type="domain" description="Major facilitator superfamily (MFS) profile" evidence="8">
    <location>
        <begin position="1"/>
        <end position="385"/>
    </location>
</feature>
<feature type="transmembrane region" description="Helical" evidence="7">
    <location>
        <begin position="155"/>
        <end position="176"/>
    </location>
</feature>
<reference evidence="10" key="1">
    <citation type="submission" date="2011-05" db="EMBL/GenBank/DDBJ databases">
        <authorList>
            <person name="Richards S.R."/>
            <person name="Qu J."/>
            <person name="Jiang H."/>
            <person name="Jhangiani S.N."/>
            <person name="Agravi P."/>
            <person name="Goodspeed R."/>
            <person name="Gross S."/>
            <person name="Mandapat C."/>
            <person name="Jackson L."/>
            <person name="Mathew T."/>
            <person name="Pu L."/>
            <person name="Thornton R."/>
            <person name="Saada N."/>
            <person name="Wilczek-Boney K.B."/>
            <person name="Lee S."/>
            <person name="Kovar C."/>
            <person name="Wu Y."/>
            <person name="Scherer S.E."/>
            <person name="Worley K.C."/>
            <person name="Muzny D.M."/>
            <person name="Gibbs R."/>
        </authorList>
    </citation>
    <scope>NUCLEOTIDE SEQUENCE</scope>
    <source>
        <strain evidence="10">Brora</strain>
    </source>
</reference>